<dbReference type="GO" id="GO:0015095">
    <property type="term" value="F:magnesium ion transmembrane transporter activity"/>
    <property type="evidence" value="ECO:0007669"/>
    <property type="project" value="TreeGrafter"/>
</dbReference>
<keyword evidence="2" id="KW-0813">Transport</keyword>
<dbReference type="FunFam" id="2.40.128.330:FF:000001">
    <property type="entry name" value="Magnesium transporter MRS2-1"/>
    <property type="match status" value="1"/>
</dbReference>
<organism evidence="4 5">
    <name type="scientific">Brassica cretica</name>
    <name type="common">Mustard</name>
    <dbReference type="NCBI Taxonomy" id="69181"/>
    <lineage>
        <taxon>Eukaryota</taxon>
        <taxon>Viridiplantae</taxon>
        <taxon>Streptophyta</taxon>
        <taxon>Embryophyta</taxon>
        <taxon>Tracheophyta</taxon>
        <taxon>Spermatophyta</taxon>
        <taxon>Magnoliopsida</taxon>
        <taxon>eudicotyledons</taxon>
        <taxon>Gunneridae</taxon>
        <taxon>Pentapetalae</taxon>
        <taxon>rosids</taxon>
        <taxon>malvids</taxon>
        <taxon>Brassicales</taxon>
        <taxon>Brassicaceae</taxon>
        <taxon>Brassiceae</taxon>
        <taxon>Brassica</taxon>
    </lineage>
</organism>
<feature type="region of interest" description="Disordered" evidence="3">
    <location>
        <begin position="137"/>
        <end position="179"/>
    </location>
</feature>
<dbReference type="CDD" id="cd12823">
    <property type="entry name" value="Mrs2_Mfm1p-like"/>
    <property type="match status" value="1"/>
</dbReference>
<accession>A0A8S9HI65</accession>
<dbReference type="Pfam" id="PF22099">
    <property type="entry name" value="MRS2-like"/>
    <property type="match status" value="2"/>
</dbReference>
<evidence type="ECO:0000256" key="1">
    <source>
        <dbReference type="ARBA" id="ARBA00007535"/>
    </source>
</evidence>
<comment type="function">
    <text evidence="2">Magnesium transporter that may mediate the influx of magnesium.</text>
</comment>
<dbReference type="Proteomes" id="UP000712281">
    <property type="component" value="Unassembled WGS sequence"/>
</dbReference>
<dbReference type="Gene3D" id="2.40.128.330">
    <property type="match status" value="1"/>
</dbReference>
<gene>
    <name evidence="4" type="ORF">F2Q68_00017190</name>
</gene>
<feature type="non-terminal residue" evidence="4">
    <location>
        <position position="1"/>
    </location>
</feature>
<evidence type="ECO:0000313" key="5">
    <source>
        <dbReference type="Proteomes" id="UP000712281"/>
    </source>
</evidence>
<evidence type="ECO:0000256" key="3">
    <source>
        <dbReference type="SAM" id="MobiDB-lite"/>
    </source>
</evidence>
<proteinExistence type="inferred from homology"/>
<keyword evidence="2" id="KW-0460">Magnesium</keyword>
<comment type="caution">
    <text evidence="4">The sequence shown here is derived from an EMBL/GenBank/DDBJ whole genome shotgun (WGS) entry which is preliminary data.</text>
</comment>
<feature type="compositionally biased region" description="Polar residues" evidence="3">
    <location>
        <begin position="11"/>
        <end position="22"/>
    </location>
</feature>
<dbReference type="GO" id="GO:0016020">
    <property type="term" value="C:membrane"/>
    <property type="evidence" value="ECO:0007669"/>
    <property type="project" value="UniProtKB-SubCell"/>
</dbReference>
<feature type="compositionally biased region" description="Basic and acidic residues" evidence="3">
    <location>
        <begin position="137"/>
        <end position="147"/>
    </location>
</feature>
<evidence type="ECO:0000313" key="4">
    <source>
        <dbReference type="EMBL" id="KAF2558115.1"/>
    </source>
</evidence>
<protein>
    <recommendedName>
        <fullName evidence="2">Magnesium transporter</fullName>
    </recommendedName>
</protein>
<reference evidence="4" key="1">
    <citation type="submission" date="2019-12" db="EMBL/GenBank/DDBJ databases">
        <title>Genome sequencing and annotation of Brassica cretica.</title>
        <authorList>
            <person name="Studholme D.J."/>
            <person name="Sarris P.F."/>
        </authorList>
    </citation>
    <scope>NUCLEOTIDE SEQUENCE</scope>
    <source>
        <strain evidence="4">PFS-001/15</strain>
        <tissue evidence="4">Leaf</tissue>
    </source>
</reference>
<dbReference type="InterPro" id="IPR039204">
    <property type="entry name" value="MRS2-like"/>
</dbReference>
<name>A0A8S9HI65_BRACR</name>
<comment type="similarity">
    <text evidence="1 2">Belongs to the CorA metal ion transporter (MIT) (TC 1.A.35.5) family.</text>
</comment>
<dbReference type="AlphaFoldDB" id="A0A8S9HI65"/>
<keyword evidence="2" id="KW-0406">Ion transport</keyword>
<evidence type="ECO:0000256" key="2">
    <source>
        <dbReference type="RuleBase" id="RU366041"/>
    </source>
</evidence>
<feature type="region of interest" description="Disordered" evidence="3">
    <location>
        <begin position="1"/>
        <end position="30"/>
    </location>
</feature>
<dbReference type="EMBL" id="QGKW02001940">
    <property type="protein sequence ID" value="KAF2558115.1"/>
    <property type="molecule type" value="Genomic_DNA"/>
</dbReference>
<dbReference type="Gene3D" id="1.20.58.340">
    <property type="entry name" value="Magnesium transport protein CorA, transmembrane region"/>
    <property type="match status" value="1"/>
</dbReference>
<dbReference type="PANTHER" id="PTHR13890">
    <property type="entry name" value="RNA SPLICING PROTEIN MRS2, MITOCHONDRIAL"/>
    <property type="match status" value="1"/>
</dbReference>
<sequence length="360" mass="40029">MRGPRPEDFETNPSTPITGQPTPTYPAGARKKGVGVRTWLVLCSRGQAQTTEVGKHAIMRRTGLPARDLRILDPLLSYPSTVLGRERAIVINLEHIKAIITAQEVLLLNSKDPSVAPFIDELQRRILCHYRATKPKEEENYEGETRMSMDQAQGGGDGTPLLFGEQGDEAKKDAKQSLENQDGSKVLPFEFVALEACLEAASSSLESEAVRLELEAHPALDKLTSKISTLNLERVRQIKSRLVAITGRVQKVRDELEHLLDDDEDMAEMYLTEKLAQKLENSLPAESASESNRDESYLRANDDAHDLLMSTHSALSRNSRGTHTSSTRSAMTNKFDVEELEMLLEAYFVQIDGTLNKLST</sequence>
<dbReference type="PANTHER" id="PTHR13890:SF35">
    <property type="entry name" value="MAGNESIUM TRANSPORTER MRS2-3"/>
    <property type="match status" value="1"/>
</dbReference>
<comment type="subcellular location">
    <subcellularLocation>
        <location evidence="2">Membrane</location>
        <topology evidence="2">Multi-pass membrane protein</topology>
    </subcellularLocation>
</comment>